<feature type="transmembrane region" description="Helical" evidence="6">
    <location>
        <begin position="297"/>
        <end position="318"/>
    </location>
</feature>
<dbReference type="Pfam" id="PF02687">
    <property type="entry name" value="FtsX"/>
    <property type="match status" value="1"/>
</dbReference>
<evidence type="ECO:0000256" key="3">
    <source>
        <dbReference type="ARBA" id="ARBA00022692"/>
    </source>
</evidence>
<evidence type="ECO:0000259" key="7">
    <source>
        <dbReference type="Pfam" id="PF02687"/>
    </source>
</evidence>
<dbReference type="InterPro" id="IPR050250">
    <property type="entry name" value="Macrolide_Exporter_MacB"/>
</dbReference>
<proteinExistence type="predicted"/>
<evidence type="ECO:0000313" key="9">
    <source>
        <dbReference type="Proteomes" id="UP000606889"/>
    </source>
</evidence>
<keyword evidence="2" id="KW-1003">Cell membrane</keyword>
<keyword evidence="3 6" id="KW-0812">Transmembrane</keyword>
<evidence type="ECO:0000313" key="8">
    <source>
        <dbReference type="EMBL" id="MBC5648986.1"/>
    </source>
</evidence>
<sequence>MPLTKRAFLYITRKKGKSILFLAVLFTIAALVLTGFAVGNASERAAASLRETLGGYFKIEENLTGQRVTDALVGEIAAFDGIKGYNGMDILYLNVEDGLVLTPGRFTSDGDEKAQMARFLSNTDSSLHEYFVTKAFVLTEGRHIAPGDERKAVVSETFAETNGLSVGDSFTAEITENTAGIETDAVGQSFPYEIAGLFRVETEQGSGSGIPAECDIPDNFIFTDTKSGRAVLEAVTGQPVQCYRYGAAFFARDPQELGSLIARAQEIGGVNWDGLEVAVNDKAYQDSIRPLEKMGGFTMMIVLVILAVSVALLSLILIMHIRDRMHEIGVYLSIGIRKAGIVGQLLLECILIAAAAFCLAGIVAGPLAQGAGNLLIPRLEETESIGQGGGTGLSALMEDPVEVDYSSEAADAIEITVGPGEFAEVVFYGMLAVVAAVGLSSILIIRMKPRDILSSMS</sequence>
<reference evidence="8 9" key="1">
    <citation type="submission" date="2020-08" db="EMBL/GenBank/DDBJ databases">
        <title>Genome public.</title>
        <authorList>
            <person name="Liu C."/>
            <person name="Sun Q."/>
        </authorList>
    </citation>
    <scope>NUCLEOTIDE SEQUENCE [LARGE SCALE GENOMIC DNA]</scope>
    <source>
        <strain evidence="8 9">NSJ-35</strain>
    </source>
</reference>
<feature type="transmembrane region" description="Helical" evidence="6">
    <location>
        <begin position="425"/>
        <end position="445"/>
    </location>
</feature>
<dbReference type="InterPro" id="IPR003838">
    <property type="entry name" value="ABC3_permease_C"/>
</dbReference>
<keyword evidence="9" id="KW-1185">Reference proteome</keyword>
<dbReference type="EMBL" id="JACOON010000006">
    <property type="protein sequence ID" value="MBC5648986.1"/>
    <property type="molecule type" value="Genomic_DNA"/>
</dbReference>
<dbReference type="PANTHER" id="PTHR30572">
    <property type="entry name" value="MEMBRANE COMPONENT OF TRANSPORTER-RELATED"/>
    <property type="match status" value="1"/>
</dbReference>
<dbReference type="PANTHER" id="PTHR30572:SF9">
    <property type="entry name" value="ABC TRANSPORTER PERMEASE PROTEIN"/>
    <property type="match status" value="1"/>
</dbReference>
<comment type="caution">
    <text evidence="8">The sequence shown here is derived from an EMBL/GenBank/DDBJ whole genome shotgun (WGS) entry which is preliminary data.</text>
</comment>
<name>A0ABR7EGV5_9FIRM</name>
<evidence type="ECO:0000256" key="4">
    <source>
        <dbReference type="ARBA" id="ARBA00022989"/>
    </source>
</evidence>
<feature type="transmembrane region" description="Helical" evidence="6">
    <location>
        <begin position="339"/>
        <end position="364"/>
    </location>
</feature>
<evidence type="ECO:0000256" key="2">
    <source>
        <dbReference type="ARBA" id="ARBA00022475"/>
    </source>
</evidence>
<keyword evidence="5 6" id="KW-0472">Membrane</keyword>
<dbReference type="RefSeq" id="WP_186858438.1">
    <property type="nucleotide sequence ID" value="NZ_JACOON010000006.1"/>
</dbReference>
<keyword evidence="4 6" id="KW-1133">Transmembrane helix</keyword>
<evidence type="ECO:0000256" key="6">
    <source>
        <dbReference type="SAM" id="Phobius"/>
    </source>
</evidence>
<evidence type="ECO:0000256" key="1">
    <source>
        <dbReference type="ARBA" id="ARBA00004651"/>
    </source>
</evidence>
<gene>
    <name evidence="8" type="ORF">H8S18_11615</name>
</gene>
<protein>
    <submittedName>
        <fullName evidence="8">ABC transporter permease</fullName>
    </submittedName>
</protein>
<dbReference type="Proteomes" id="UP000606889">
    <property type="component" value="Unassembled WGS sequence"/>
</dbReference>
<feature type="domain" description="ABC3 transporter permease C-terminal" evidence="7">
    <location>
        <begin position="299"/>
        <end position="364"/>
    </location>
</feature>
<accession>A0ABR7EGV5</accession>
<organism evidence="8 9">
    <name type="scientific">Christensenella tenuis</name>
    <dbReference type="NCBI Taxonomy" id="2763033"/>
    <lineage>
        <taxon>Bacteria</taxon>
        <taxon>Bacillati</taxon>
        <taxon>Bacillota</taxon>
        <taxon>Clostridia</taxon>
        <taxon>Christensenellales</taxon>
        <taxon>Christensenellaceae</taxon>
        <taxon>Christensenella</taxon>
    </lineage>
</organism>
<evidence type="ECO:0000256" key="5">
    <source>
        <dbReference type="ARBA" id="ARBA00023136"/>
    </source>
</evidence>
<comment type="subcellular location">
    <subcellularLocation>
        <location evidence="1">Cell membrane</location>
        <topology evidence="1">Multi-pass membrane protein</topology>
    </subcellularLocation>
</comment>